<protein>
    <recommendedName>
        <fullName evidence="3">AraC-type arabinose-binding/dimerisation domain-containing protein</fullName>
    </recommendedName>
</protein>
<keyword evidence="2" id="KW-1185">Reference proteome</keyword>
<proteinExistence type="predicted"/>
<accession>A0A344L3L5</accession>
<dbReference type="Proteomes" id="UP000250434">
    <property type="component" value="Chromosome"/>
</dbReference>
<reference evidence="1 2" key="1">
    <citation type="submission" date="2016-04" db="EMBL/GenBank/DDBJ databases">
        <title>Complete genome sequence and analysis of deep-sea sediment isolate, Amycolatopsis sp. WP1.</title>
        <authorList>
            <person name="Wang H."/>
            <person name="Chen S."/>
            <person name="Wu Q."/>
        </authorList>
    </citation>
    <scope>NUCLEOTIDE SEQUENCE [LARGE SCALE GENOMIC DNA]</scope>
    <source>
        <strain evidence="1 2">WP1</strain>
    </source>
</reference>
<sequence>MVATGFRRRKVVIPPGGRRCFDEDEWAGALVCVAAGVVELVCSTGEAPRYGRGALLWLTGLPVEFLRNPGDEDVVVYAVSRVSASAG</sequence>
<dbReference type="OrthoDB" id="64208at2"/>
<gene>
    <name evidence="1" type="ORF">A4R43_08925</name>
</gene>
<evidence type="ECO:0000313" key="2">
    <source>
        <dbReference type="Proteomes" id="UP000250434"/>
    </source>
</evidence>
<dbReference type="EMBL" id="CP015163">
    <property type="protein sequence ID" value="AXB42639.1"/>
    <property type="molecule type" value="Genomic_DNA"/>
</dbReference>
<organism evidence="1 2">
    <name type="scientific">Amycolatopsis albispora</name>
    <dbReference type="NCBI Taxonomy" id="1804986"/>
    <lineage>
        <taxon>Bacteria</taxon>
        <taxon>Bacillati</taxon>
        <taxon>Actinomycetota</taxon>
        <taxon>Actinomycetes</taxon>
        <taxon>Pseudonocardiales</taxon>
        <taxon>Pseudonocardiaceae</taxon>
        <taxon>Amycolatopsis</taxon>
    </lineage>
</organism>
<name>A0A344L3L5_9PSEU</name>
<dbReference type="KEGG" id="aab:A4R43_08925"/>
<evidence type="ECO:0000313" key="1">
    <source>
        <dbReference type="EMBL" id="AXB42639.1"/>
    </source>
</evidence>
<dbReference type="AlphaFoldDB" id="A0A344L3L5"/>
<evidence type="ECO:0008006" key="3">
    <source>
        <dbReference type="Google" id="ProtNLM"/>
    </source>
</evidence>